<protein>
    <recommendedName>
        <fullName evidence="4">YD repeat-containing protein</fullName>
    </recommendedName>
</protein>
<evidence type="ECO:0008006" key="4">
    <source>
        <dbReference type="Google" id="ProtNLM"/>
    </source>
</evidence>
<feature type="chain" id="PRO_5011603069" description="YD repeat-containing protein" evidence="1">
    <location>
        <begin position="20"/>
        <end position="707"/>
    </location>
</feature>
<dbReference type="RefSeq" id="WP_139166602.1">
    <property type="nucleotide sequence ID" value="NZ_FNBH01000001.1"/>
</dbReference>
<dbReference type="EMBL" id="FNBH01000001">
    <property type="protein sequence ID" value="SDF30889.1"/>
    <property type="molecule type" value="Genomic_DNA"/>
</dbReference>
<evidence type="ECO:0000313" key="3">
    <source>
        <dbReference type="Proteomes" id="UP000199203"/>
    </source>
</evidence>
<feature type="non-terminal residue" evidence="2">
    <location>
        <position position="707"/>
    </location>
</feature>
<feature type="signal peptide" evidence="1">
    <location>
        <begin position="1"/>
        <end position="19"/>
    </location>
</feature>
<dbReference type="Proteomes" id="UP000199203">
    <property type="component" value="Unassembled WGS sequence"/>
</dbReference>
<dbReference type="OrthoDB" id="9814627at2"/>
<evidence type="ECO:0000313" key="2">
    <source>
        <dbReference type="EMBL" id="SDF30889.1"/>
    </source>
</evidence>
<reference evidence="3" key="1">
    <citation type="submission" date="2016-10" db="EMBL/GenBank/DDBJ databases">
        <authorList>
            <person name="Varghese N."/>
            <person name="Submissions S."/>
        </authorList>
    </citation>
    <scope>NUCLEOTIDE SEQUENCE [LARGE SCALE GENOMIC DNA]</scope>
    <source>
        <strain evidence="3">DSM 19684</strain>
    </source>
</reference>
<gene>
    <name evidence="2" type="ORF">SAMN05421825_1541</name>
</gene>
<name>A0A1G7K282_9FLAO</name>
<dbReference type="STRING" id="454006.SAMN05421825_1541"/>
<organism evidence="2 3">
    <name type="scientific">Epilithonimonas hungarica</name>
    <dbReference type="NCBI Taxonomy" id="454006"/>
    <lineage>
        <taxon>Bacteria</taxon>
        <taxon>Pseudomonadati</taxon>
        <taxon>Bacteroidota</taxon>
        <taxon>Flavobacteriia</taxon>
        <taxon>Flavobacteriales</taxon>
        <taxon>Weeksellaceae</taxon>
        <taxon>Chryseobacterium group</taxon>
        <taxon>Epilithonimonas</taxon>
    </lineage>
</organism>
<accession>A0A1G7K282</accession>
<dbReference type="AlphaFoldDB" id="A0A1G7K282"/>
<sequence length="707" mass="80467">MRKRLQLLFILLAGISYKAQDNTLAASVNSPAAYQTGVPDISFPLVSLPATKDMTINFGLAYNANAYRKGSYSGLIAKNWALTGSNFTITRAVKNSYPDEIETNDYWDDIYYYNVNGEQGSFKFEKHGVYPNDTYKIIKLTPSNIIIESERIAITWAGDRRVVKSFTVKDSKGYKYYFTEYDESKFTYSNGTGTSPTMKLRNTFYVTRVEDALNRTVATFNNTKYANDKNDTWSYLPTTVTTAYGSVNFGHGDSDSQGLDFPIQDRYFIDSVILKDHKGNFVSKSKLDIHSNHIDDEETDFGISDIWYRDISGIEKMDKNNVVLDKIGFGTKIYTNDPYGISGAVDRDKELLSKISFSSGQKIEYNFGFNKVKNPVDYNNPSNLPYLQSPGVFINGIHEYTTKVEHNIDTKNQTKYYLDASKFTYAETMIFVSFSRGEWYPNDTTQNPTLGEDLPLQFEYRLVDALTGKILSPLIGKTDNYIIIPSHNLYLEVYGSGGKGTFDVMEKTLKAPPYETYIKVGLPVLESTKFYDIAENSIPYNNDALNTYDLKKTITYDYTLFDGSGLSSGVPVEDQEDVFIYKNFKVTESDKPGYAKYYYKSAGDYPITMFNNIDVQTNFNLVKNGLLDKKEVYGADNIKTHETIYDYTFPPFDETKLYLYENPNGTVKYYMDSFFDKITTTDITYDSNSNSLTDISEKSFNQANNNL</sequence>
<keyword evidence="3" id="KW-1185">Reference proteome</keyword>
<proteinExistence type="predicted"/>
<keyword evidence="1" id="KW-0732">Signal</keyword>
<evidence type="ECO:0000256" key="1">
    <source>
        <dbReference type="SAM" id="SignalP"/>
    </source>
</evidence>